<evidence type="ECO:0000313" key="7">
    <source>
        <dbReference type="EMBL" id="NUB91186.1"/>
    </source>
</evidence>
<comment type="catalytic activity">
    <reaction evidence="1">
        <text>ATP + protein L-histidine = ADP + protein N-phospho-L-histidine.</text>
        <dbReference type="EC" id="2.7.13.3"/>
    </reaction>
</comment>
<dbReference type="GO" id="GO:0000155">
    <property type="term" value="F:phosphorelay sensor kinase activity"/>
    <property type="evidence" value="ECO:0007669"/>
    <property type="project" value="InterPro"/>
</dbReference>
<dbReference type="Gene3D" id="1.10.287.130">
    <property type="match status" value="1"/>
</dbReference>
<dbReference type="Pfam" id="PF08448">
    <property type="entry name" value="PAS_4"/>
    <property type="match status" value="1"/>
</dbReference>
<dbReference type="RefSeq" id="WP_174701850.1">
    <property type="nucleotide sequence ID" value="NZ_JABURA010000001.1"/>
</dbReference>
<organism evidence="7 8">
    <name type="scientific">Haloterrigena gelatinilytica</name>
    <dbReference type="NCBI Taxonomy" id="2741724"/>
    <lineage>
        <taxon>Archaea</taxon>
        <taxon>Methanobacteriati</taxon>
        <taxon>Methanobacteriota</taxon>
        <taxon>Stenosarchaea group</taxon>
        <taxon>Halobacteria</taxon>
        <taxon>Halobacteriales</taxon>
        <taxon>Natrialbaceae</taxon>
        <taxon>Haloterrigena</taxon>
    </lineage>
</organism>
<dbReference type="PROSITE" id="PS50109">
    <property type="entry name" value="HIS_KIN"/>
    <property type="match status" value="1"/>
</dbReference>
<dbReference type="PANTHER" id="PTHR43711">
    <property type="entry name" value="TWO-COMPONENT HISTIDINE KINASE"/>
    <property type="match status" value="1"/>
</dbReference>
<dbReference type="Pfam" id="PF02518">
    <property type="entry name" value="HATPase_c"/>
    <property type="match status" value="1"/>
</dbReference>
<dbReference type="Pfam" id="PF00512">
    <property type="entry name" value="HisKA"/>
    <property type="match status" value="1"/>
</dbReference>
<dbReference type="CDD" id="cd00082">
    <property type="entry name" value="HisKA"/>
    <property type="match status" value="1"/>
</dbReference>
<dbReference type="PANTHER" id="PTHR43711:SF1">
    <property type="entry name" value="HISTIDINE KINASE 1"/>
    <property type="match status" value="1"/>
</dbReference>
<accession>A0A8J8GKC7</accession>
<dbReference type="InterPro" id="IPR013656">
    <property type="entry name" value="PAS_4"/>
</dbReference>
<dbReference type="Gene3D" id="3.30.450.20">
    <property type="entry name" value="PAS domain"/>
    <property type="match status" value="1"/>
</dbReference>
<evidence type="ECO:0000259" key="6">
    <source>
        <dbReference type="PROSITE" id="PS50109"/>
    </source>
</evidence>
<gene>
    <name evidence="7" type="ORF">HT576_09150</name>
</gene>
<dbReference type="OrthoDB" id="8127at2157"/>
<dbReference type="InterPro" id="IPR036097">
    <property type="entry name" value="HisK_dim/P_sf"/>
</dbReference>
<dbReference type="SMART" id="SM00388">
    <property type="entry name" value="HisKA"/>
    <property type="match status" value="1"/>
</dbReference>
<dbReference type="InterPro" id="IPR003661">
    <property type="entry name" value="HisK_dim/P_dom"/>
</dbReference>
<keyword evidence="5" id="KW-0902">Two-component regulatory system</keyword>
<evidence type="ECO:0000256" key="4">
    <source>
        <dbReference type="ARBA" id="ARBA00022777"/>
    </source>
</evidence>
<dbReference type="Gene3D" id="3.30.565.10">
    <property type="entry name" value="Histidine kinase-like ATPase, C-terminal domain"/>
    <property type="match status" value="1"/>
</dbReference>
<evidence type="ECO:0000256" key="1">
    <source>
        <dbReference type="ARBA" id="ARBA00000085"/>
    </source>
</evidence>
<dbReference type="InterPro" id="IPR036890">
    <property type="entry name" value="HATPase_C_sf"/>
</dbReference>
<comment type="caution">
    <text evidence="7">The sequence shown here is derived from an EMBL/GenBank/DDBJ whole genome shotgun (WGS) entry which is preliminary data.</text>
</comment>
<evidence type="ECO:0000256" key="2">
    <source>
        <dbReference type="ARBA" id="ARBA00012438"/>
    </source>
</evidence>
<dbReference type="SMART" id="SM00387">
    <property type="entry name" value="HATPase_c"/>
    <property type="match status" value="1"/>
</dbReference>
<protein>
    <recommendedName>
        <fullName evidence="2">histidine kinase</fullName>
        <ecNumber evidence="2">2.7.13.3</ecNumber>
    </recommendedName>
</protein>
<dbReference type="EMBL" id="JABURA010000001">
    <property type="protein sequence ID" value="NUB91186.1"/>
    <property type="molecule type" value="Genomic_DNA"/>
</dbReference>
<dbReference type="CDD" id="cd00075">
    <property type="entry name" value="HATPase"/>
    <property type="match status" value="1"/>
</dbReference>
<name>A0A8J8GKC7_9EURY</name>
<evidence type="ECO:0000256" key="3">
    <source>
        <dbReference type="ARBA" id="ARBA00022679"/>
    </source>
</evidence>
<sequence length="342" mass="37751">MSPEVDPDLLHIGFHALPFEVALVDETGQIVFANEAWKAFGKANGATHDTYWIGENYLTVCRQSDDPVATTVADSLDALLTGDRSHFRLEYPCHPPDDQRWFLLEATTVAHDETRYAIMAHVDITARKQAELQRDTRIEQLETIVNVLSHDLRNPLSIIRGYTEQLGTAEADSDAVAAIQESTDRMAELIDTTLEFARTQGVDDLTQVSLVTIAQEAWDQTPTADASLEIEASLSFVADEHLLQQVFENLFRNAVEHGGPSVTVWVGTTDSGIYVEDDGPGIPADKRERLLDRDVSQDAKTGLGLAIVRAIVIAHDWSFSIHEGRNGGARFEISGIDSIEEV</sequence>
<dbReference type="SUPFAM" id="SSF55785">
    <property type="entry name" value="PYP-like sensor domain (PAS domain)"/>
    <property type="match status" value="1"/>
</dbReference>
<reference evidence="7" key="1">
    <citation type="submission" date="2020-06" db="EMBL/GenBank/DDBJ databases">
        <title>Haloterrigena sp. nov., an extremely halophilic archaeon isolated from a saline sediment.</title>
        <authorList>
            <person name="Liu B.-B."/>
        </authorList>
    </citation>
    <scope>NUCLEOTIDE SEQUENCE</scope>
    <source>
        <strain evidence="7">SYSU A121-1</strain>
    </source>
</reference>
<feature type="domain" description="Histidine kinase" evidence="6">
    <location>
        <begin position="147"/>
        <end position="334"/>
    </location>
</feature>
<dbReference type="AlphaFoldDB" id="A0A8J8GKC7"/>
<dbReference type="SUPFAM" id="SSF55874">
    <property type="entry name" value="ATPase domain of HSP90 chaperone/DNA topoisomerase II/histidine kinase"/>
    <property type="match status" value="1"/>
</dbReference>
<keyword evidence="4" id="KW-0418">Kinase</keyword>
<dbReference type="InterPro" id="IPR005467">
    <property type="entry name" value="His_kinase_dom"/>
</dbReference>
<dbReference type="SUPFAM" id="SSF47384">
    <property type="entry name" value="Homodimeric domain of signal transducing histidine kinase"/>
    <property type="match status" value="1"/>
</dbReference>
<keyword evidence="3" id="KW-0808">Transferase</keyword>
<dbReference type="InterPro" id="IPR035965">
    <property type="entry name" value="PAS-like_dom_sf"/>
</dbReference>
<dbReference type="EC" id="2.7.13.3" evidence="2"/>
<dbReference type="InterPro" id="IPR050736">
    <property type="entry name" value="Sensor_HK_Regulatory"/>
</dbReference>
<dbReference type="InterPro" id="IPR003594">
    <property type="entry name" value="HATPase_dom"/>
</dbReference>
<evidence type="ECO:0000256" key="5">
    <source>
        <dbReference type="ARBA" id="ARBA00023012"/>
    </source>
</evidence>
<evidence type="ECO:0000313" key="8">
    <source>
        <dbReference type="Proteomes" id="UP000728647"/>
    </source>
</evidence>
<proteinExistence type="predicted"/>
<dbReference type="Proteomes" id="UP000728647">
    <property type="component" value="Unassembled WGS sequence"/>
</dbReference>